<evidence type="ECO:0000256" key="2">
    <source>
        <dbReference type="ARBA" id="ARBA00022598"/>
    </source>
</evidence>
<evidence type="ECO:0000256" key="3">
    <source>
        <dbReference type="ARBA" id="ARBA00022741"/>
    </source>
</evidence>
<organism evidence="10 11">
    <name type="scientific">Brevibacterium rongguiense</name>
    <dbReference type="NCBI Taxonomy" id="2695267"/>
    <lineage>
        <taxon>Bacteria</taxon>
        <taxon>Bacillati</taxon>
        <taxon>Actinomycetota</taxon>
        <taxon>Actinomycetes</taxon>
        <taxon>Micrococcales</taxon>
        <taxon>Brevibacteriaceae</taxon>
        <taxon>Brevibacterium</taxon>
    </lineage>
</organism>
<keyword evidence="11" id="KW-1185">Reference proteome</keyword>
<evidence type="ECO:0000256" key="1">
    <source>
        <dbReference type="ARBA" id="ARBA00005594"/>
    </source>
</evidence>
<dbReference type="PANTHER" id="PTHR43766:SF1">
    <property type="entry name" value="TRYPTOPHAN--TRNA LIGASE, MITOCHONDRIAL"/>
    <property type="match status" value="1"/>
</dbReference>
<name>A0A6N9H318_9MICO</name>
<proteinExistence type="inferred from homology"/>
<feature type="binding site" evidence="8">
    <location>
        <begin position="16"/>
        <end position="18"/>
    </location>
    <ligand>
        <name>ATP</name>
        <dbReference type="ChEBI" id="CHEBI:30616"/>
    </ligand>
</feature>
<comment type="catalytic activity">
    <reaction evidence="7 8">
        <text>tRNA(Trp) + L-tryptophan + ATP = L-tryptophyl-tRNA(Trp) + AMP + diphosphate + H(+)</text>
        <dbReference type="Rhea" id="RHEA:24080"/>
        <dbReference type="Rhea" id="RHEA-COMP:9671"/>
        <dbReference type="Rhea" id="RHEA-COMP:9705"/>
        <dbReference type="ChEBI" id="CHEBI:15378"/>
        <dbReference type="ChEBI" id="CHEBI:30616"/>
        <dbReference type="ChEBI" id="CHEBI:33019"/>
        <dbReference type="ChEBI" id="CHEBI:57912"/>
        <dbReference type="ChEBI" id="CHEBI:78442"/>
        <dbReference type="ChEBI" id="CHEBI:78535"/>
        <dbReference type="ChEBI" id="CHEBI:456215"/>
        <dbReference type="EC" id="6.1.1.2"/>
    </reaction>
</comment>
<dbReference type="RefSeq" id="WP_160951887.1">
    <property type="nucleotide sequence ID" value="NZ_WWEQ01000001.1"/>
</dbReference>
<dbReference type="SUPFAM" id="SSF52374">
    <property type="entry name" value="Nucleotidylyl transferase"/>
    <property type="match status" value="1"/>
</dbReference>
<evidence type="ECO:0000256" key="5">
    <source>
        <dbReference type="ARBA" id="ARBA00022917"/>
    </source>
</evidence>
<dbReference type="Gene3D" id="1.10.240.10">
    <property type="entry name" value="Tyrosyl-Transfer RNA Synthetase"/>
    <property type="match status" value="1"/>
</dbReference>
<dbReference type="HAMAP" id="MF_00140_B">
    <property type="entry name" value="Trp_tRNA_synth_B"/>
    <property type="match status" value="1"/>
</dbReference>
<keyword evidence="2 8" id="KW-0436">Ligase</keyword>
<dbReference type="GO" id="GO:0006436">
    <property type="term" value="P:tryptophanyl-tRNA aminoacylation"/>
    <property type="evidence" value="ECO:0007669"/>
    <property type="project" value="UniProtKB-UniRule"/>
</dbReference>
<keyword evidence="8" id="KW-0963">Cytoplasm</keyword>
<keyword evidence="6 8" id="KW-0030">Aminoacyl-tRNA synthetase</keyword>
<comment type="function">
    <text evidence="8">Catalyzes the attachment of tryptophan to tRNA(Trp).</text>
</comment>
<dbReference type="EC" id="6.1.1.2" evidence="8"/>
<accession>A0A6N9H318</accession>
<feature type="binding site" evidence="8">
    <location>
        <begin position="25"/>
        <end position="26"/>
    </location>
    <ligand>
        <name>ATP</name>
        <dbReference type="ChEBI" id="CHEBI:30616"/>
    </ligand>
</feature>
<evidence type="ECO:0000256" key="7">
    <source>
        <dbReference type="ARBA" id="ARBA00049929"/>
    </source>
</evidence>
<evidence type="ECO:0000313" key="10">
    <source>
        <dbReference type="EMBL" id="MYM18417.1"/>
    </source>
</evidence>
<comment type="subcellular location">
    <subcellularLocation>
        <location evidence="8">Cytoplasm</location>
    </subcellularLocation>
</comment>
<dbReference type="Pfam" id="PF00579">
    <property type="entry name" value="tRNA-synt_1b"/>
    <property type="match status" value="1"/>
</dbReference>
<dbReference type="PRINTS" id="PR01039">
    <property type="entry name" value="TRNASYNTHTRP"/>
</dbReference>
<dbReference type="EMBL" id="WWEQ01000001">
    <property type="protein sequence ID" value="MYM18417.1"/>
    <property type="molecule type" value="Genomic_DNA"/>
</dbReference>
<keyword evidence="5 8" id="KW-0648">Protein biosynthesis</keyword>
<dbReference type="NCBIfam" id="TIGR00233">
    <property type="entry name" value="trpS"/>
    <property type="match status" value="1"/>
</dbReference>
<feature type="binding site" evidence="8">
    <location>
        <begin position="200"/>
        <end position="204"/>
    </location>
    <ligand>
        <name>ATP</name>
        <dbReference type="ChEBI" id="CHEBI:30616"/>
    </ligand>
</feature>
<dbReference type="InterPro" id="IPR050203">
    <property type="entry name" value="Trp-tRNA_synthetase"/>
</dbReference>
<feature type="short sequence motif" description="'KMSKS' region" evidence="8">
    <location>
        <begin position="200"/>
        <end position="204"/>
    </location>
</feature>
<comment type="subunit">
    <text evidence="8">Homodimer.</text>
</comment>
<dbReference type="InterPro" id="IPR024109">
    <property type="entry name" value="Trp-tRNA-ligase_bac-type"/>
</dbReference>
<reference evidence="10 11" key="1">
    <citation type="submission" date="2020-01" db="EMBL/GenBank/DDBJ databases">
        <authorList>
            <person name="Deng T."/>
        </authorList>
    </citation>
    <scope>NUCLEOTIDE SEQUENCE [LARGE SCALE GENOMIC DNA]</scope>
    <source>
        <strain evidence="10 11">5221</strain>
    </source>
</reference>
<dbReference type="InterPro" id="IPR002305">
    <property type="entry name" value="aa-tRNA-synth_Ic"/>
</dbReference>
<evidence type="ECO:0000256" key="6">
    <source>
        <dbReference type="ARBA" id="ARBA00023146"/>
    </source>
</evidence>
<dbReference type="InterPro" id="IPR002306">
    <property type="entry name" value="Trp-tRNA-ligase"/>
</dbReference>
<dbReference type="GO" id="GO:0005829">
    <property type="term" value="C:cytosol"/>
    <property type="evidence" value="ECO:0007669"/>
    <property type="project" value="TreeGrafter"/>
</dbReference>
<dbReference type="AlphaFoldDB" id="A0A6N9H318"/>
<evidence type="ECO:0000256" key="4">
    <source>
        <dbReference type="ARBA" id="ARBA00022840"/>
    </source>
</evidence>
<dbReference type="CDD" id="cd00806">
    <property type="entry name" value="TrpRS_core"/>
    <property type="match status" value="1"/>
</dbReference>
<evidence type="ECO:0000313" key="11">
    <source>
        <dbReference type="Proteomes" id="UP000469215"/>
    </source>
</evidence>
<comment type="caution">
    <text evidence="10">The sequence shown here is derived from an EMBL/GenBank/DDBJ whole genome shotgun (WGS) entry which is preliminary data.</text>
</comment>
<sequence length="334" mass="36333">MTATAHARPRSLSGIQATSDSLHLGNYIGALQQFVAQQETSDAWYFIANMHAITVPQDPAKLRERTLLTAAQFIAAGVDPERSVLFVQSQVDAHPKLGWIMECVASEGEARRMTQFKDKSAKNEQVSLGLLTYPALMAADILLYQADVVPVGEDQRQHLELTRNLAERFNKRFGHTFTVPEPGIVKETAKIYDLQDPTAKMSKSAQSPAGLVGILDEPKAIAKKFKSAVTDDGTEVAFDREAKPGVSNLLTIYSSLAGVDMATAVEHFEGKMYGHLKGELADLAVETLAPVRERTLELLADRAELTRILAAGAQRAAEVADPTVAAAYERVGFL</sequence>
<comment type="similarity">
    <text evidence="1 8 9">Belongs to the class-I aminoacyl-tRNA synthetase family.</text>
</comment>
<protein>
    <recommendedName>
        <fullName evidence="8">Tryptophan--tRNA ligase</fullName>
        <ecNumber evidence="8">6.1.1.2</ecNumber>
    </recommendedName>
    <alternativeName>
        <fullName evidence="8">Tryptophanyl-tRNA synthetase</fullName>
        <shortName evidence="8">TrpRS</shortName>
    </alternativeName>
</protein>
<feature type="binding site" evidence="8">
    <location>
        <position position="140"/>
    </location>
    <ligand>
        <name>L-tryptophan</name>
        <dbReference type="ChEBI" id="CHEBI:57912"/>
    </ligand>
</feature>
<dbReference type="GO" id="GO:0005524">
    <property type="term" value="F:ATP binding"/>
    <property type="evidence" value="ECO:0007669"/>
    <property type="project" value="UniProtKB-UniRule"/>
</dbReference>
<dbReference type="GO" id="GO:0004830">
    <property type="term" value="F:tryptophan-tRNA ligase activity"/>
    <property type="evidence" value="ECO:0007669"/>
    <property type="project" value="UniProtKB-UniRule"/>
</dbReference>
<evidence type="ECO:0000256" key="9">
    <source>
        <dbReference type="RuleBase" id="RU363036"/>
    </source>
</evidence>
<feature type="binding site" evidence="8">
    <location>
        <begin position="152"/>
        <end position="154"/>
    </location>
    <ligand>
        <name>ATP</name>
        <dbReference type="ChEBI" id="CHEBI:30616"/>
    </ligand>
</feature>
<dbReference type="Proteomes" id="UP000469215">
    <property type="component" value="Unassembled WGS sequence"/>
</dbReference>
<feature type="binding site" evidence="8">
    <location>
        <position position="191"/>
    </location>
    <ligand>
        <name>ATP</name>
        <dbReference type="ChEBI" id="CHEBI:30616"/>
    </ligand>
</feature>
<dbReference type="FunFam" id="1.10.240.10:FF:000002">
    <property type="entry name" value="Tryptophan--tRNA ligase"/>
    <property type="match status" value="1"/>
</dbReference>
<dbReference type="Gene3D" id="3.40.50.620">
    <property type="entry name" value="HUPs"/>
    <property type="match status" value="1"/>
</dbReference>
<dbReference type="InterPro" id="IPR014729">
    <property type="entry name" value="Rossmann-like_a/b/a_fold"/>
</dbReference>
<keyword evidence="3 8" id="KW-0547">Nucleotide-binding</keyword>
<dbReference type="PANTHER" id="PTHR43766">
    <property type="entry name" value="TRYPTOPHAN--TRNA LIGASE, MITOCHONDRIAL"/>
    <property type="match status" value="1"/>
</dbReference>
<comment type="caution">
    <text evidence="8">Lacks conserved residue(s) required for the propagation of feature annotation.</text>
</comment>
<gene>
    <name evidence="8 10" type="primary">trpS</name>
    <name evidence="10" type="ORF">GSY69_00080</name>
</gene>
<evidence type="ECO:0000256" key="8">
    <source>
        <dbReference type="HAMAP-Rule" id="MF_00140"/>
    </source>
</evidence>
<keyword evidence="4 8" id="KW-0067">ATP-binding</keyword>